<protein>
    <recommendedName>
        <fullName evidence="3">F-box domain-containing protein</fullName>
    </recommendedName>
</protein>
<reference evidence="1" key="1">
    <citation type="journal article" date="2021" name="Nat. Commun.">
        <title>Genetic determinants of endophytism in the Arabidopsis root mycobiome.</title>
        <authorList>
            <person name="Mesny F."/>
            <person name="Miyauchi S."/>
            <person name="Thiergart T."/>
            <person name="Pickel B."/>
            <person name="Atanasova L."/>
            <person name="Karlsson M."/>
            <person name="Huettel B."/>
            <person name="Barry K.W."/>
            <person name="Haridas S."/>
            <person name="Chen C."/>
            <person name="Bauer D."/>
            <person name="Andreopoulos W."/>
            <person name="Pangilinan J."/>
            <person name="LaButti K."/>
            <person name="Riley R."/>
            <person name="Lipzen A."/>
            <person name="Clum A."/>
            <person name="Drula E."/>
            <person name="Henrissat B."/>
            <person name="Kohler A."/>
            <person name="Grigoriev I.V."/>
            <person name="Martin F.M."/>
            <person name="Hacquard S."/>
        </authorList>
    </citation>
    <scope>NUCLEOTIDE SEQUENCE</scope>
    <source>
        <strain evidence="1">MPI-CAGE-AT-0147</strain>
    </source>
</reference>
<sequence length="385" mass="44743">MATTREVKLTGLAPEILLTVLEFCPDVASLKNVAHAHPTLYNLFHAYQNHLATQVLRNELSDEVYTHARVSFLAGQLILKRFGSLSSNDIDEGVRNIINLKSNASFRNISMASAISISRLHRKVVELADVCVRDCPETLEQSFTPFQNSLTTRRPSRSERIRIQQAIYVFEILRNLCKELYVKSDMPPTYYADTYLLLGEVHLALMEYSLAPWEMYQVIAVQAFFRRALFGLDRDEYRNERVIPGFLSYGIRFLHKAIFLSRGAQNNWTRKRLKPLDEYKPFWAGDEFGIQMWKKIESEQLTLYNYNVQSDGMFDQDLVQLEGRLDLWSAALWDVDRWDDIVPTIRHPEPKLWADIKHHCSPVDMTFHLARNPDIVWMRQENAVG</sequence>
<dbReference type="AlphaFoldDB" id="A0A9P9FH13"/>
<evidence type="ECO:0000313" key="2">
    <source>
        <dbReference type="Proteomes" id="UP000738349"/>
    </source>
</evidence>
<keyword evidence="2" id="KW-1185">Reference proteome</keyword>
<evidence type="ECO:0008006" key="3">
    <source>
        <dbReference type="Google" id="ProtNLM"/>
    </source>
</evidence>
<dbReference type="EMBL" id="JAGMUV010000004">
    <property type="protein sequence ID" value="KAH7161339.1"/>
    <property type="molecule type" value="Genomic_DNA"/>
</dbReference>
<name>A0A9P9FH13_9HYPO</name>
<comment type="caution">
    <text evidence="1">The sequence shown here is derived from an EMBL/GenBank/DDBJ whole genome shotgun (WGS) entry which is preliminary data.</text>
</comment>
<dbReference type="OrthoDB" id="5304511at2759"/>
<evidence type="ECO:0000313" key="1">
    <source>
        <dbReference type="EMBL" id="KAH7161339.1"/>
    </source>
</evidence>
<proteinExistence type="predicted"/>
<dbReference type="Proteomes" id="UP000738349">
    <property type="component" value="Unassembled WGS sequence"/>
</dbReference>
<gene>
    <name evidence="1" type="ORF">EDB81DRAFT_924734</name>
</gene>
<organism evidence="1 2">
    <name type="scientific">Dactylonectria macrodidyma</name>
    <dbReference type="NCBI Taxonomy" id="307937"/>
    <lineage>
        <taxon>Eukaryota</taxon>
        <taxon>Fungi</taxon>
        <taxon>Dikarya</taxon>
        <taxon>Ascomycota</taxon>
        <taxon>Pezizomycotina</taxon>
        <taxon>Sordariomycetes</taxon>
        <taxon>Hypocreomycetidae</taxon>
        <taxon>Hypocreales</taxon>
        <taxon>Nectriaceae</taxon>
        <taxon>Dactylonectria</taxon>
    </lineage>
</organism>
<accession>A0A9P9FH13</accession>